<evidence type="ECO:0000259" key="5">
    <source>
        <dbReference type="SMART" id="SM00387"/>
    </source>
</evidence>
<dbReference type="GO" id="GO:0046983">
    <property type="term" value="F:protein dimerization activity"/>
    <property type="evidence" value="ECO:0007669"/>
    <property type="project" value="InterPro"/>
</dbReference>
<organism evidence="6 7">
    <name type="scientific">Acidisarcina polymorpha</name>
    <dbReference type="NCBI Taxonomy" id="2211140"/>
    <lineage>
        <taxon>Bacteria</taxon>
        <taxon>Pseudomonadati</taxon>
        <taxon>Acidobacteriota</taxon>
        <taxon>Terriglobia</taxon>
        <taxon>Terriglobales</taxon>
        <taxon>Acidobacteriaceae</taxon>
        <taxon>Acidisarcina</taxon>
    </lineage>
</organism>
<dbReference type="Gene3D" id="3.30.565.10">
    <property type="entry name" value="Histidine kinase-like ATPase, C-terminal domain"/>
    <property type="match status" value="1"/>
</dbReference>
<dbReference type="RefSeq" id="WP_114208577.1">
    <property type="nucleotide sequence ID" value="NZ_CP030840.1"/>
</dbReference>
<reference evidence="6 7" key="1">
    <citation type="journal article" date="2018" name="Front. Microbiol.">
        <title>Hydrolytic Capabilities as a Key to Environmental Success: Chitinolytic and Cellulolytic Acidobacteria From Acidic Sub-arctic Soils and Boreal Peatlands.</title>
        <authorList>
            <person name="Belova S.E."/>
            <person name="Ravin N.V."/>
            <person name="Pankratov T.A."/>
            <person name="Rakitin A.L."/>
            <person name="Ivanova A.A."/>
            <person name="Beletsky A.V."/>
            <person name="Mardanov A.V."/>
            <person name="Sinninghe Damste J.S."/>
            <person name="Dedysh S.N."/>
        </authorList>
    </citation>
    <scope>NUCLEOTIDE SEQUENCE [LARGE SCALE GENOMIC DNA]</scope>
    <source>
        <strain evidence="6 7">SBC82</strain>
    </source>
</reference>
<dbReference type="GO" id="GO:0016020">
    <property type="term" value="C:membrane"/>
    <property type="evidence" value="ECO:0007669"/>
    <property type="project" value="InterPro"/>
</dbReference>
<keyword evidence="3" id="KW-0902">Two-component regulatory system</keyword>
<keyword evidence="1" id="KW-0808">Transferase</keyword>
<proteinExistence type="predicted"/>
<dbReference type="InterPro" id="IPR011712">
    <property type="entry name" value="Sig_transdc_His_kin_sub3_dim/P"/>
</dbReference>
<dbReference type="PANTHER" id="PTHR24421">
    <property type="entry name" value="NITRATE/NITRITE SENSOR PROTEIN NARX-RELATED"/>
    <property type="match status" value="1"/>
</dbReference>
<sequence>MNRRSDSEFAARIVSKTHAIAALLWLCTLCSVLLAQDGQVPSSRIKYTSAASILALPYGVAAQGGLARVVGTVTLSSSLGLVVRDHTAGLWVDPDGTSRRYEPGDRIEVVGLVGPGQYSPRITAPHIRFLGHGPLPTPTEVSFRQLSSGQQDVQYVSIEGTIRAVNSRTKIAGLEGIAFSIMMPEGRVDAILTSSLKLPLSAFFDARVRVTATAMDRKNDNMQSTGVVLAIPDPNNIEILQPKPPDPFETPMLQIGNLMRYGSGTDYFHPVRVRGVLTFYAPGNSLVLQDGTQAIEIFSADAPTLQVGDLVEAVGYPSPDATGPILRDAVLRKLGHGTPLTPAHLDLQSTSSSKYRFCLISIEMRLLRVIDEPARTLLLLEKDDQVITAELEAHSTGSSKALVPGSAVRVSGINVLTGETGLTYGNAIRSELLLRSLADVSVVRAAPWWTTARLVNLSIALGAVAAVILVLLFYVQLKRWKMETVLHERERLARDIHDTLAQSFTGIGFQLQVIRRSVANKEDSALHHVDVARRLVQFSHREARKSLTPISKKSFSSTDLLSSLRECAQGLTGSGDIAIETSSSGISRALPSAITEQMFHIGQEAIANSVRHASPTKVAIAIDYQPEHVQLKVTDNGRGFTMSGDLLGFGIRGMRRRASEIAGELDISCMLGTGTCVSVTVPVLGINRLTSYVRAGIRFLENTIHAKNKRLLDPHSDR</sequence>
<dbReference type="InterPro" id="IPR003594">
    <property type="entry name" value="HATPase_dom"/>
</dbReference>
<dbReference type="PANTHER" id="PTHR24421:SF62">
    <property type="entry name" value="SENSORY TRANSDUCTION HISTIDINE KINASE"/>
    <property type="match status" value="1"/>
</dbReference>
<dbReference type="Gene3D" id="1.20.5.1930">
    <property type="match status" value="1"/>
</dbReference>
<dbReference type="SUPFAM" id="SSF55874">
    <property type="entry name" value="ATPase domain of HSP90 chaperone/DNA topoisomerase II/histidine kinase"/>
    <property type="match status" value="1"/>
</dbReference>
<dbReference type="InterPro" id="IPR050482">
    <property type="entry name" value="Sensor_HK_TwoCompSys"/>
</dbReference>
<dbReference type="CDD" id="cd16917">
    <property type="entry name" value="HATPase_UhpB-NarQ-NarX-like"/>
    <property type="match status" value="1"/>
</dbReference>
<feature type="transmembrane region" description="Helical" evidence="4">
    <location>
        <begin position="454"/>
        <end position="475"/>
    </location>
</feature>
<dbReference type="Pfam" id="PF02518">
    <property type="entry name" value="HATPase_c"/>
    <property type="match status" value="1"/>
</dbReference>
<keyword evidence="2 6" id="KW-0418">Kinase</keyword>
<evidence type="ECO:0000313" key="6">
    <source>
        <dbReference type="EMBL" id="AXC13640.1"/>
    </source>
</evidence>
<evidence type="ECO:0000256" key="3">
    <source>
        <dbReference type="ARBA" id="ARBA00023012"/>
    </source>
</evidence>
<dbReference type="Proteomes" id="UP000253606">
    <property type="component" value="Chromosome"/>
</dbReference>
<keyword evidence="4" id="KW-0472">Membrane</keyword>
<gene>
    <name evidence="6" type="ORF">ACPOL_4367</name>
</gene>
<dbReference type="EMBL" id="CP030840">
    <property type="protein sequence ID" value="AXC13640.1"/>
    <property type="molecule type" value="Genomic_DNA"/>
</dbReference>
<accession>A0A2Z5G3P3</accession>
<keyword evidence="4" id="KW-1133">Transmembrane helix</keyword>
<feature type="domain" description="Histidine kinase/HSP90-like ATPase" evidence="5">
    <location>
        <begin position="593"/>
        <end position="685"/>
    </location>
</feature>
<evidence type="ECO:0000313" key="7">
    <source>
        <dbReference type="Proteomes" id="UP000253606"/>
    </source>
</evidence>
<keyword evidence="7" id="KW-1185">Reference proteome</keyword>
<dbReference type="GO" id="GO:0000155">
    <property type="term" value="F:phosphorelay sensor kinase activity"/>
    <property type="evidence" value="ECO:0007669"/>
    <property type="project" value="InterPro"/>
</dbReference>
<name>A0A2Z5G3P3_9BACT</name>
<evidence type="ECO:0000256" key="2">
    <source>
        <dbReference type="ARBA" id="ARBA00022777"/>
    </source>
</evidence>
<evidence type="ECO:0000256" key="1">
    <source>
        <dbReference type="ARBA" id="ARBA00022679"/>
    </source>
</evidence>
<dbReference type="SMART" id="SM00387">
    <property type="entry name" value="HATPase_c"/>
    <property type="match status" value="1"/>
</dbReference>
<dbReference type="InterPro" id="IPR036890">
    <property type="entry name" value="HATPase_C_sf"/>
</dbReference>
<dbReference type="KEGG" id="abas:ACPOL_4367"/>
<evidence type="ECO:0000256" key="4">
    <source>
        <dbReference type="SAM" id="Phobius"/>
    </source>
</evidence>
<protein>
    <submittedName>
        <fullName evidence="6">Two-component system sensor kinase</fullName>
    </submittedName>
</protein>
<dbReference type="AlphaFoldDB" id="A0A2Z5G3P3"/>
<dbReference type="OrthoDB" id="9795828at2"/>
<dbReference type="Pfam" id="PF07730">
    <property type="entry name" value="HisKA_3"/>
    <property type="match status" value="1"/>
</dbReference>
<keyword evidence="4" id="KW-0812">Transmembrane</keyword>